<comment type="caution">
    <text evidence="2">The sequence shown here is derived from an EMBL/GenBank/DDBJ whole genome shotgun (WGS) entry which is preliminary data.</text>
</comment>
<feature type="region of interest" description="Disordered" evidence="1">
    <location>
        <begin position="135"/>
        <end position="176"/>
    </location>
</feature>
<evidence type="ECO:0000256" key="1">
    <source>
        <dbReference type="SAM" id="MobiDB-lite"/>
    </source>
</evidence>
<protein>
    <submittedName>
        <fullName evidence="2">Uncharacterized protein</fullName>
    </submittedName>
</protein>
<feature type="region of interest" description="Disordered" evidence="1">
    <location>
        <begin position="1"/>
        <end position="57"/>
    </location>
</feature>
<dbReference type="AlphaFoldDB" id="A0AAP0KAF2"/>
<dbReference type="Proteomes" id="UP001419268">
    <property type="component" value="Unassembled WGS sequence"/>
</dbReference>
<dbReference type="EMBL" id="JBBNAG010000003">
    <property type="protein sequence ID" value="KAK9148971.1"/>
    <property type="molecule type" value="Genomic_DNA"/>
</dbReference>
<evidence type="ECO:0000313" key="2">
    <source>
        <dbReference type="EMBL" id="KAK9148971.1"/>
    </source>
</evidence>
<feature type="compositionally biased region" description="Low complexity" evidence="1">
    <location>
        <begin position="146"/>
        <end position="159"/>
    </location>
</feature>
<reference evidence="2 3" key="1">
    <citation type="submission" date="2024-01" db="EMBL/GenBank/DDBJ databases">
        <title>Genome assemblies of Stephania.</title>
        <authorList>
            <person name="Yang L."/>
        </authorList>
    </citation>
    <scope>NUCLEOTIDE SEQUENCE [LARGE SCALE GENOMIC DNA]</scope>
    <source>
        <strain evidence="2">JXDWG</strain>
        <tissue evidence="2">Leaf</tissue>
    </source>
</reference>
<sequence>MSNHEQRRSPITNSGEGQRRTSFDDDDEDGEGQRRRTTARASEAAMVEGEGFGASNLRQTAEILGFRREISVRERELTAEIVRRLEEHTHATPNQSIDEKQLYYDTTGECSKGRVGGLGSLAKMKMRYEDLEPVGNAHGLQSKHLSGTTTAAAATSGASSAGGDGSDSFNIAAAQR</sequence>
<proteinExistence type="predicted"/>
<keyword evidence="3" id="KW-1185">Reference proteome</keyword>
<evidence type="ECO:0000313" key="3">
    <source>
        <dbReference type="Proteomes" id="UP001419268"/>
    </source>
</evidence>
<organism evidence="2 3">
    <name type="scientific">Stephania cephalantha</name>
    <dbReference type="NCBI Taxonomy" id="152367"/>
    <lineage>
        <taxon>Eukaryota</taxon>
        <taxon>Viridiplantae</taxon>
        <taxon>Streptophyta</taxon>
        <taxon>Embryophyta</taxon>
        <taxon>Tracheophyta</taxon>
        <taxon>Spermatophyta</taxon>
        <taxon>Magnoliopsida</taxon>
        <taxon>Ranunculales</taxon>
        <taxon>Menispermaceae</taxon>
        <taxon>Menispermoideae</taxon>
        <taxon>Cissampelideae</taxon>
        <taxon>Stephania</taxon>
    </lineage>
</organism>
<name>A0AAP0KAF2_9MAGN</name>
<accession>A0AAP0KAF2</accession>
<gene>
    <name evidence="2" type="ORF">Scep_007728</name>
</gene>